<dbReference type="UniPathway" id="UPA00070">
    <property type="reaction ID" value="UER00119"/>
</dbReference>
<dbReference type="AlphaFoldDB" id="A0A1G2FMS3"/>
<dbReference type="GO" id="GO:0019856">
    <property type="term" value="P:pyrimidine nucleobase biosynthetic process"/>
    <property type="evidence" value="ECO:0007669"/>
    <property type="project" value="TreeGrafter"/>
</dbReference>
<name>A0A1G2FMS3_9BACT</name>
<dbReference type="EMBL" id="MHNF01000060">
    <property type="protein sequence ID" value="OGZ39406.1"/>
    <property type="molecule type" value="Genomic_DNA"/>
</dbReference>
<sequence>MRKQEILQIFMDVGAVIADSHIIYTSGKHGSVYINKDAVYPHTKETSVLCRAIAERFANDGVEVVIASAIGGVILSQWTAHHLSEITGREVFGVYAEKAEDGDGFVIKRGYDKLIARKNVLVVEDVLTTGGSVKKVIEAVRALGGNIVGLGALCDRGGITPQDVANPPKLFSLINLKLDAWDEADCPLCVRKVPINTDVGKGREYLARKSKEVS</sequence>
<comment type="similarity">
    <text evidence="6">Belongs to the purine/pyrimidine phosphoribosyltransferase family. PyrE subfamily.</text>
</comment>
<dbReference type="SUPFAM" id="SSF53271">
    <property type="entry name" value="PRTase-like"/>
    <property type="match status" value="1"/>
</dbReference>
<evidence type="ECO:0000313" key="9">
    <source>
        <dbReference type="Proteomes" id="UP000177126"/>
    </source>
</evidence>
<feature type="domain" description="Phosphoribosyltransferase" evidence="7">
    <location>
        <begin position="49"/>
        <end position="174"/>
    </location>
</feature>
<evidence type="ECO:0000256" key="3">
    <source>
        <dbReference type="ARBA" id="ARBA00022676"/>
    </source>
</evidence>
<keyword evidence="6" id="KW-0460">Magnesium</keyword>
<dbReference type="GO" id="GO:0000287">
    <property type="term" value="F:magnesium ion binding"/>
    <property type="evidence" value="ECO:0007669"/>
    <property type="project" value="UniProtKB-UniRule"/>
</dbReference>
<feature type="binding site" description="in other chain" evidence="6">
    <location>
        <position position="98"/>
    </location>
    <ligand>
        <name>5-phospho-alpha-D-ribose 1-diphosphate</name>
        <dbReference type="ChEBI" id="CHEBI:58017"/>
        <note>ligand shared between dimeric partners</note>
    </ligand>
</feature>
<organism evidence="8 9">
    <name type="scientific">Candidatus Portnoybacteria bacterium RIFCSPLOWO2_02_FULL_39_11</name>
    <dbReference type="NCBI Taxonomy" id="1802001"/>
    <lineage>
        <taxon>Bacteria</taxon>
        <taxon>Candidatus Portnoyibacteriota</taxon>
    </lineage>
</organism>
<dbReference type="Gene3D" id="3.40.50.2020">
    <property type="match status" value="1"/>
</dbReference>
<comment type="caution">
    <text evidence="6">Lacks conserved residue(s) required for the propagation of feature annotation.</text>
</comment>
<evidence type="ECO:0000259" key="7">
    <source>
        <dbReference type="Pfam" id="PF00156"/>
    </source>
</evidence>
<comment type="subunit">
    <text evidence="6">Homodimer.</text>
</comment>
<keyword evidence="4 6" id="KW-0808">Transferase</keyword>
<protein>
    <recommendedName>
        <fullName evidence="2 6">Orotate phosphoribosyltransferase</fullName>
        <shortName evidence="6">OPRT</shortName>
        <shortName evidence="6">OPRTase</shortName>
        <ecNumber evidence="2 6">2.4.2.10</ecNumber>
    </recommendedName>
</protein>
<dbReference type="HAMAP" id="MF_01208">
    <property type="entry name" value="PyrE"/>
    <property type="match status" value="1"/>
</dbReference>
<dbReference type="InterPro" id="IPR023031">
    <property type="entry name" value="OPRT"/>
</dbReference>
<feature type="binding site" evidence="6">
    <location>
        <position position="128"/>
    </location>
    <ligand>
        <name>orotate</name>
        <dbReference type="ChEBI" id="CHEBI:30839"/>
    </ligand>
</feature>
<reference evidence="8 9" key="1">
    <citation type="journal article" date="2016" name="Nat. Commun.">
        <title>Thousands of microbial genomes shed light on interconnected biogeochemical processes in an aquifer system.</title>
        <authorList>
            <person name="Anantharaman K."/>
            <person name="Brown C.T."/>
            <person name="Hug L.A."/>
            <person name="Sharon I."/>
            <person name="Castelle C.J."/>
            <person name="Probst A.J."/>
            <person name="Thomas B.C."/>
            <person name="Singh A."/>
            <person name="Wilkins M.J."/>
            <person name="Karaoz U."/>
            <person name="Brodie E.L."/>
            <person name="Williams K.H."/>
            <person name="Hubbard S.S."/>
            <person name="Banfield J.F."/>
        </authorList>
    </citation>
    <scope>NUCLEOTIDE SEQUENCE [LARGE SCALE GENOMIC DNA]</scope>
</reference>
<evidence type="ECO:0000256" key="4">
    <source>
        <dbReference type="ARBA" id="ARBA00022679"/>
    </source>
</evidence>
<evidence type="ECO:0000313" key="8">
    <source>
        <dbReference type="EMBL" id="OGZ39406.1"/>
    </source>
</evidence>
<dbReference type="Pfam" id="PF00156">
    <property type="entry name" value="Pribosyltran"/>
    <property type="match status" value="1"/>
</dbReference>
<comment type="cofactor">
    <cofactor evidence="6">
        <name>Mg(2+)</name>
        <dbReference type="ChEBI" id="CHEBI:18420"/>
    </cofactor>
</comment>
<dbReference type="GO" id="GO:0044205">
    <property type="term" value="P:'de novo' UMP biosynthetic process"/>
    <property type="evidence" value="ECO:0007669"/>
    <property type="project" value="UniProtKB-UniRule"/>
</dbReference>
<comment type="pathway">
    <text evidence="1 6">Pyrimidine metabolism; UMP biosynthesis via de novo pathway; UMP from orotate: step 1/2.</text>
</comment>
<feature type="binding site" description="in other chain" evidence="6">
    <location>
        <begin position="124"/>
        <end position="132"/>
    </location>
    <ligand>
        <name>5-phospho-alpha-D-ribose 1-diphosphate</name>
        <dbReference type="ChEBI" id="CHEBI:58017"/>
        <note>ligand shared between dimeric partners</note>
    </ligand>
</feature>
<dbReference type="PANTHER" id="PTHR19278">
    <property type="entry name" value="OROTATE PHOSPHORIBOSYLTRANSFERASE"/>
    <property type="match status" value="1"/>
</dbReference>
<dbReference type="CDD" id="cd06223">
    <property type="entry name" value="PRTases_typeI"/>
    <property type="match status" value="1"/>
</dbReference>
<evidence type="ECO:0000256" key="1">
    <source>
        <dbReference type="ARBA" id="ARBA00004889"/>
    </source>
</evidence>
<comment type="caution">
    <text evidence="8">The sequence shown here is derived from an EMBL/GenBank/DDBJ whole genome shotgun (WGS) entry which is preliminary data.</text>
</comment>
<dbReference type="Proteomes" id="UP000177126">
    <property type="component" value="Unassembled WGS sequence"/>
</dbReference>
<evidence type="ECO:0000256" key="6">
    <source>
        <dbReference type="HAMAP-Rule" id="MF_01208"/>
    </source>
</evidence>
<dbReference type="InterPro" id="IPR029057">
    <property type="entry name" value="PRTase-like"/>
</dbReference>
<evidence type="ECO:0000256" key="5">
    <source>
        <dbReference type="ARBA" id="ARBA00022975"/>
    </source>
</evidence>
<gene>
    <name evidence="6" type="primary">pyrE</name>
    <name evidence="8" type="ORF">A3B04_03590</name>
</gene>
<keyword evidence="5 6" id="KW-0665">Pyrimidine biosynthesis</keyword>
<dbReference type="InterPro" id="IPR000836">
    <property type="entry name" value="PRTase_dom"/>
</dbReference>
<dbReference type="EC" id="2.4.2.10" evidence="2 6"/>
<comment type="catalytic activity">
    <reaction evidence="6">
        <text>orotidine 5'-phosphate + diphosphate = orotate + 5-phospho-alpha-D-ribose 1-diphosphate</text>
        <dbReference type="Rhea" id="RHEA:10380"/>
        <dbReference type="ChEBI" id="CHEBI:30839"/>
        <dbReference type="ChEBI" id="CHEBI:33019"/>
        <dbReference type="ChEBI" id="CHEBI:57538"/>
        <dbReference type="ChEBI" id="CHEBI:58017"/>
        <dbReference type="EC" id="2.4.2.10"/>
    </reaction>
</comment>
<evidence type="ECO:0000256" key="2">
    <source>
        <dbReference type="ARBA" id="ARBA00011971"/>
    </source>
</evidence>
<accession>A0A1G2FMS3</accession>
<keyword evidence="3 6" id="KW-0328">Glycosyltransferase</keyword>
<proteinExistence type="inferred from homology"/>
<dbReference type="GO" id="GO:0004588">
    <property type="term" value="F:orotate phosphoribosyltransferase activity"/>
    <property type="evidence" value="ECO:0007669"/>
    <property type="project" value="UniProtKB-UniRule"/>
</dbReference>
<comment type="function">
    <text evidence="6">Catalyzes the transfer of a ribosyl phosphate group from 5-phosphoribose 1-diphosphate to orotate, leading to the formation of orotidine monophosphate (OMP).</text>
</comment>
<feature type="binding site" evidence="6">
    <location>
        <position position="156"/>
    </location>
    <ligand>
        <name>orotate</name>
        <dbReference type="ChEBI" id="CHEBI:30839"/>
    </ligand>
</feature>
<dbReference type="PANTHER" id="PTHR19278:SF9">
    <property type="entry name" value="URIDINE 5'-MONOPHOSPHATE SYNTHASE"/>
    <property type="match status" value="1"/>
</dbReference>